<organism evidence="7 8">
    <name type="scientific">Niveibacterium microcysteis</name>
    <dbReference type="NCBI Taxonomy" id="2811415"/>
    <lineage>
        <taxon>Bacteria</taxon>
        <taxon>Pseudomonadati</taxon>
        <taxon>Pseudomonadota</taxon>
        <taxon>Betaproteobacteria</taxon>
        <taxon>Rhodocyclales</taxon>
        <taxon>Rhodocyclaceae</taxon>
        <taxon>Niveibacterium</taxon>
    </lineage>
</organism>
<dbReference type="InterPro" id="IPR009926">
    <property type="entry name" value="T3SS_YcgR_PilZN"/>
</dbReference>
<dbReference type="InterPro" id="IPR009875">
    <property type="entry name" value="PilZ_domain"/>
</dbReference>
<evidence type="ECO:0000256" key="4">
    <source>
        <dbReference type="HAMAP-Rule" id="MF_01457"/>
    </source>
</evidence>
<comment type="function">
    <text evidence="4">Acts as a flagellar brake, regulating swimming and swarming in a bis-(3'-5') cyclic diguanylic acid (c-di-GMP)-dependent manner. Binds 1 c-di-GMP dimer per subunit. Increasing levels of c-di-GMP lead to decreased motility.</text>
</comment>
<evidence type="ECO:0000313" key="8">
    <source>
        <dbReference type="Proteomes" id="UP000663570"/>
    </source>
</evidence>
<keyword evidence="2 4" id="KW-0547">Nucleotide-binding</keyword>
<keyword evidence="1 4" id="KW-0973">c-di-GMP</keyword>
<comment type="similarity">
    <text evidence="4">Belongs to the YcgR family.</text>
</comment>
<dbReference type="Proteomes" id="UP000663570">
    <property type="component" value="Chromosome"/>
</dbReference>
<proteinExistence type="inferred from homology"/>
<keyword evidence="3 4" id="KW-0975">Bacterial flagellum</keyword>
<protein>
    <recommendedName>
        <fullName evidence="4">Flagellar brake protein YcgR</fullName>
    </recommendedName>
    <alternativeName>
        <fullName evidence="4">Cyclic di-GMP binding protein YcgR</fullName>
    </alternativeName>
</protein>
<dbReference type="Pfam" id="PF07317">
    <property type="entry name" value="PilZN"/>
    <property type="match status" value="1"/>
</dbReference>
<keyword evidence="7" id="KW-0966">Cell projection</keyword>
<dbReference type="RefSeq" id="WP_206252756.1">
    <property type="nucleotide sequence ID" value="NZ_CP071060.1"/>
</dbReference>
<dbReference type="EMBL" id="CP071060">
    <property type="protein sequence ID" value="QSI75317.1"/>
    <property type="molecule type" value="Genomic_DNA"/>
</dbReference>
<dbReference type="InterPro" id="IPR023787">
    <property type="entry name" value="T3SS_YcgR"/>
</dbReference>
<evidence type="ECO:0000313" key="7">
    <source>
        <dbReference type="EMBL" id="QSI75317.1"/>
    </source>
</evidence>
<evidence type="ECO:0000259" key="5">
    <source>
        <dbReference type="Pfam" id="PF07238"/>
    </source>
</evidence>
<evidence type="ECO:0000259" key="6">
    <source>
        <dbReference type="Pfam" id="PF07317"/>
    </source>
</evidence>
<accession>A0ABX7M782</accession>
<evidence type="ECO:0000256" key="2">
    <source>
        <dbReference type="ARBA" id="ARBA00022741"/>
    </source>
</evidence>
<evidence type="ECO:0000256" key="3">
    <source>
        <dbReference type="ARBA" id="ARBA00023143"/>
    </source>
</evidence>
<gene>
    <name evidence="4" type="primary">ycgR</name>
    <name evidence="7" type="ORF">JY500_12405</name>
</gene>
<dbReference type="HAMAP" id="MF_01457">
    <property type="entry name" value="YcgR"/>
    <property type="match status" value="1"/>
</dbReference>
<dbReference type="InterPro" id="IPR012349">
    <property type="entry name" value="Split_barrel_FMN-bd"/>
</dbReference>
<keyword evidence="8" id="KW-1185">Reference proteome</keyword>
<evidence type="ECO:0000256" key="1">
    <source>
        <dbReference type="ARBA" id="ARBA00022636"/>
    </source>
</evidence>
<dbReference type="Pfam" id="PF07238">
    <property type="entry name" value="PilZ"/>
    <property type="match status" value="1"/>
</dbReference>
<reference evidence="7 8" key="1">
    <citation type="submission" date="2021-02" db="EMBL/GenBank/DDBJ databases">
        <title>Niveibacterium changnyeongensis HC41.</title>
        <authorList>
            <person name="Kang M."/>
        </authorList>
    </citation>
    <scope>NUCLEOTIDE SEQUENCE [LARGE SCALE GENOMIC DNA]</scope>
    <source>
        <strain evidence="7 8">HC41</strain>
    </source>
</reference>
<dbReference type="Gene3D" id="2.30.110.10">
    <property type="entry name" value="Electron Transport, Fmn-binding Protein, Chain A"/>
    <property type="match status" value="1"/>
</dbReference>
<dbReference type="Gene3D" id="2.40.10.220">
    <property type="entry name" value="predicted glycosyltransferase like domains"/>
    <property type="match status" value="1"/>
</dbReference>
<feature type="domain" description="Type III secretion system flagellar brake protein YcgR PilZN" evidence="6">
    <location>
        <begin position="21"/>
        <end position="127"/>
    </location>
</feature>
<sequence length="256" mass="28483">MPNSSNVRFELLESDSQYSQYLVRDPREVRFVIKQLAAKRALISAYPDDSPNFGLTSVLEAGGNDQSFVLDVAADAGLNEALERADSVICITQLDRVKVQFRLEGMVRVQHNNAPAFSAQYPDKLLRLQRREYFRLVAPVAHAINCFIPMPTATGDRVYEARVLDLSGGGLAIVAPPSGAQLHPDMEIPNCRLEIPDSPPILITLKVRNIFRVTQRNGTEVLRAGCQFVGLQTATANIIHRYILKVERDRASRVAQ</sequence>
<name>A0ABX7M782_9RHOO</name>
<comment type="subcellular location">
    <subcellularLocation>
        <location evidence="4">Bacterial flagellum basal body</location>
    </subcellularLocation>
</comment>
<comment type="subunit">
    <text evidence="4">Monomer. Interacts with the flagellar basal bodies.</text>
</comment>
<keyword evidence="7" id="KW-0282">Flagellum</keyword>
<keyword evidence="7" id="KW-0969">Cilium</keyword>
<feature type="domain" description="PilZ" evidence="5">
    <location>
        <begin position="129"/>
        <end position="244"/>
    </location>
</feature>